<name>A0AAJ5ZJ22_9CHLR</name>
<evidence type="ECO:0000313" key="4">
    <source>
        <dbReference type="EMBL" id="WFG39048.1"/>
    </source>
</evidence>
<proteinExistence type="predicted"/>
<accession>A0AAJ5ZJ22</accession>
<reference evidence="4" key="2">
    <citation type="journal article" date="2023" name="Nat. Commun.">
        <title>Cultivation of marine bacteria of the SAR202 clade.</title>
        <authorList>
            <person name="Lim Y."/>
            <person name="Seo J.H."/>
            <person name="Giovannoni S.J."/>
            <person name="Kang I."/>
            <person name="Cho J.C."/>
        </authorList>
    </citation>
    <scope>NUCLEOTIDE SEQUENCE</scope>
    <source>
        <strain evidence="4">JH1073</strain>
    </source>
</reference>
<keyword evidence="5" id="KW-1185">Reference proteome</keyword>
<dbReference type="Gene3D" id="1.10.287.130">
    <property type="match status" value="1"/>
</dbReference>
<dbReference type="EC" id="2.7.13.3" evidence="2"/>
<comment type="catalytic activity">
    <reaction evidence="1">
        <text>ATP + protein L-histidine = ADP + protein N-phospho-L-histidine.</text>
        <dbReference type="EC" id="2.7.13.3"/>
    </reaction>
</comment>
<dbReference type="InterPro" id="IPR003661">
    <property type="entry name" value="HisK_dim/P_dom"/>
</dbReference>
<evidence type="ECO:0000313" key="3">
    <source>
        <dbReference type="EMBL" id="MDG0866233.1"/>
    </source>
</evidence>
<organism evidence="4 5">
    <name type="scientific">Candidatus Lucifugimonas marina</name>
    <dbReference type="NCBI Taxonomy" id="3038979"/>
    <lineage>
        <taxon>Bacteria</taxon>
        <taxon>Bacillati</taxon>
        <taxon>Chloroflexota</taxon>
        <taxon>Dehalococcoidia</taxon>
        <taxon>SAR202 cluster</taxon>
        <taxon>Candidatus Lucifugimonadales</taxon>
        <taxon>Candidatus Lucifugimonadaceae</taxon>
        <taxon>Candidatus Lucifugimonas</taxon>
    </lineage>
</organism>
<sequence>MSPENRQAVLAPAAAHKFELIGRISSGLAHELNGPIGIAMGFSELAKEAIDASETPDLSQADTSKVRGYLEMIESASLRARDLSRGIWNFAKAEPGTISNINIVDLLNSVQRLTAPAVKVAQIDVARRGDNSSVDEVISHADSALAQQILVELVLASSESIPGGGLVVWQVSQTDDGSVEIDLVAEPWNEDPTSEWDIPEYVRESFKDMGGNIADAVPTQVNSPTSETNEELTGWRIIAILPPASSD</sequence>
<dbReference type="EMBL" id="WMBE01000001">
    <property type="protein sequence ID" value="MDG0866233.1"/>
    <property type="molecule type" value="Genomic_DNA"/>
</dbReference>
<dbReference type="EMBL" id="CP046147">
    <property type="protein sequence ID" value="WFG39048.1"/>
    <property type="molecule type" value="Genomic_DNA"/>
</dbReference>
<dbReference type="CDD" id="cd00082">
    <property type="entry name" value="HisKA"/>
    <property type="match status" value="1"/>
</dbReference>
<protein>
    <recommendedName>
        <fullName evidence="2">histidine kinase</fullName>
        <ecNumber evidence="2">2.7.13.3</ecNumber>
    </recommendedName>
</protein>
<evidence type="ECO:0000256" key="1">
    <source>
        <dbReference type="ARBA" id="ARBA00000085"/>
    </source>
</evidence>
<dbReference type="GO" id="GO:0000155">
    <property type="term" value="F:phosphorelay sensor kinase activity"/>
    <property type="evidence" value="ECO:0007669"/>
    <property type="project" value="InterPro"/>
</dbReference>
<reference evidence="5" key="3">
    <citation type="submission" date="2023-06" db="EMBL/GenBank/DDBJ databases">
        <title>Pangenomics reveal diversification of enzyme families and niche specialization in globally abundant SAR202 bacteria.</title>
        <authorList>
            <person name="Saw J.H.W."/>
        </authorList>
    </citation>
    <scope>NUCLEOTIDE SEQUENCE [LARGE SCALE GENOMIC DNA]</scope>
    <source>
        <strain evidence="5">JH1073</strain>
    </source>
</reference>
<evidence type="ECO:0000313" key="6">
    <source>
        <dbReference type="Proteomes" id="UP001321249"/>
    </source>
</evidence>
<gene>
    <name evidence="3" type="ORF">GKO46_04000</name>
    <name evidence="4" type="ORF">GKO48_05260</name>
</gene>
<dbReference type="InterPro" id="IPR036097">
    <property type="entry name" value="HisK_dim/P_sf"/>
</dbReference>
<dbReference type="RefSeq" id="WP_342822343.1">
    <property type="nucleotide sequence ID" value="NZ_CP046146.1"/>
</dbReference>
<evidence type="ECO:0000256" key="2">
    <source>
        <dbReference type="ARBA" id="ARBA00012438"/>
    </source>
</evidence>
<dbReference type="Proteomes" id="UP001219901">
    <property type="component" value="Chromosome"/>
</dbReference>
<reference evidence="5 6" key="1">
    <citation type="submission" date="2019-11" db="EMBL/GenBank/DDBJ databases">
        <authorList>
            <person name="Cho J.-C."/>
        </authorList>
    </citation>
    <scope>NUCLEOTIDE SEQUENCE [LARGE SCALE GENOMIC DNA]</scope>
    <source>
        <strain evidence="4 5">JH1073</strain>
        <strain evidence="3 6">JH702</strain>
    </source>
</reference>
<evidence type="ECO:0000313" key="5">
    <source>
        <dbReference type="Proteomes" id="UP001219901"/>
    </source>
</evidence>
<dbReference type="AlphaFoldDB" id="A0AAJ5ZJ22"/>
<dbReference type="Proteomes" id="UP001321249">
    <property type="component" value="Unassembled WGS sequence"/>
</dbReference>
<dbReference type="SUPFAM" id="SSF47384">
    <property type="entry name" value="Homodimeric domain of signal transducing histidine kinase"/>
    <property type="match status" value="1"/>
</dbReference>